<dbReference type="InterPro" id="IPR011992">
    <property type="entry name" value="EF-hand-dom_pair"/>
</dbReference>
<reference evidence="3" key="1">
    <citation type="journal article" date="2014" name="PLoS ONE">
        <title>Transcriptome-Based Identification of ABC Transporters in the Western Tarnished Plant Bug Lygus hesperus.</title>
        <authorList>
            <person name="Hull J.J."/>
            <person name="Chaney K."/>
            <person name="Geib S.M."/>
            <person name="Fabrick J.A."/>
            <person name="Brent C.S."/>
            <person name="Walsh D."/>
            <person name="Lavine L.C."/>
        </authorList>
    </citation>
    <scope>NUCLEOTIDE SEQUENCE</scope>
</reference>
<dbReference type="EMBL" id="GDHC01007698">
    <property type="protein sequence ID" value="JAQ10931.1"/>
    <property type="molecule type" value="Transcribed_RNA"/>
</dbReference>
<dbReference type="InterPro" id="IPR002048">
    <property type="entry name" value="EF_hand_dom"/>
</dbReference>
<proteinExistence type="predicted"/>
<dbReference type="SMART" id="SM00054">
    <property type="entry name" value="EFh"/>
    <property type="match status" value="3"/>
</dbReference>
<dbReference type="PANTHER" id="PTHR23064">
    <property type="entry name" value="TROPONIN"/>
    <property type="match status" value="1"/>
</dbReference>
<sequence length="245" mass="28636">MILSSLRSVIRRGTGALLHTKPLSPPLSLQRWCFRTLVAGSPNPERHEEYLSSDSDSDEEFDSKFERGNSEFWRRKMRTFHGILDLNKDGVISFDDFRILVDRFVYLGHLLPHEQKEFNEVVQSLWEERWGNVSPYNLVTTEQYLEDMHHIVNDKQLRKKVHTFLPFLFKAVDRDNNGYITVEEFKLFFNCLGLPRDVAAISFAAVDENIDGRITLKEFVKTGRDFFLTENQKAASKMFWGPLVK</sequence>
<feature type="domain" description="EF-hand" evidence="2">
    <location>
        <begin position="84"/>
        <end position="107"/>
    </location>
</feature>
<reference evidence="4" key="3">
    <citation type="journal article" date="2016" name="Gigascience">
        <title>De novo construction of an expanded transcriptome assembly for the western tarnished plant bug, Lygus hesperus.</title>
        <authorList>
            <person name="Tassone E.E."/>
            <person name="Geib S.M."/>
            <person name="Hall B."/>
            <person name="Fabrick J.A."/>
            <person name="Brent C.S."/>
            <person name="Hull J.J."/>
        </authorList>
    </citation>
    <scope>NUCLEOTIDE SEQUENCE</scope>
</reference>
<dbReference type="Pfam" id="PF13202">
    <property type="entry name" value="EF-hand_5"/>
    <property type="match status" value="1"/>
</dbReference>
<evidence type="ECO:0000313" key="3">
    <source>
        <dbReference type="EMBL" id="JAG23978.1"/>
    </source>
</evidence>
<dbReference type="Gene3D" id="1.10.238.10">
    <property type="entry name" value="EF-hand"/>
    <property type="match status" value="1"/>
</dbReference>
<dbReference type="EMBL" id="GBHO01019626">
    <property type="protein sequence ID" value="JAG23978.1"/>
    <property type="molecule type" value="Transcribed_RNA"/>
</dbReference>
<dbReference type="GO" id="GO:0005509">
    <property type="term" value="F:calcium ion binding"/>
    <property type="evidence" value="ECO:0007669"/>
    <property type="project" value="InterPro"/>
</dbReference>
<dbReference type="SUPFAM" id="SSF47473">
    <property type="entry name" value="EF-hand"/>
    <property type="match status" value="1"/>
</dbReference>
<keyword evidence="1" id="KW-0106">Calcium</keyword>
<reference evidence="3" key="2">
    <citation type="submission" date="2014-07" db="EMBL/GenBank/DDBJ databases">
        <authorList>
            <person name="Hull J."/>
        </authorList>
    </citation>
    <scope>NUCLEOTIDE SEQUENCE</scope>
</reference>
<dbReference type="CDD" id="cd00051">
    <property type="entry name" value="EFh"/>
    <property type="match status" value="1"/>
</dbReference>
<dbReference type="Pfam" id="PF13499">
    <property type="entry name" value="EF-hand_7"/>
    <property type="match status" value="1"/>
</dbReference>
<dbReference type="AlphaFoldDB" id="A0A0A9XYP3"/>
<feature type="domain" description="EF-hand" evidence="2">
    <location>
        <begin position="168"/>
        <end position="195"/>
    </location>
</feature>
<organism evidence="3">
    <name type="scientific">Lygus hesperus</name>
    <name type="common">Western plant bug</name>
    <dbReference type="NCBI Taxonomy" id="30085"/>
    <lineage>
        <taxon>Eukaryota</taxon>
        <taxon>Metazoa</taxon>
        <taxon>Ecdysozoa</taxon>
        <taxon>Arthropoda</taxon>
        <taxon>Hexapoda</taxon>
        <taxon>Insecta</taxon>
        <taxon>Pterygota</taxon>
        <taxon>Neoptera</taxon>
        <taxon>Paraneoptera</taxon>
        <taxon>Hemiptera</taxon>
        <taxon>Heteroptera</taxon>
        <taxon>Panheteroptera</taxon>
        <taxon>Cimicomorpha</taxon>
        <taxon>Miridae</taxon>
        <taxon>Mirini</taxon>
        <taxon>Lygus</taxon>
    </lineage>
</organism>
<evidence type="ECO:0000313" key="4">
    <source>
        <dbReference type="EMBL" id="JAQ10931.1"/>
    </source>
</evidence>
<evidence type="ECO:0000259" key="2">
    <source>
        <dbReference type="PROSITE" id="PS50222"/>
    </source>
</evidence>
<gene>
    <name evidence="3" type="primary">SCP</name>
    <name evidence="3" type="ORF">CM83_42950</name>
    <name evidence="4" type="ORF">g.42670</name>
</gene>
<dbReference type="PROSITE" id="PS50222">
    <property type="entry name" value="EF_HAND_2"/>
    <property type="match status" value="2"/>
</dbReference>
<accession>A0A0A9XYP3</accession>
<dbReference type="InterPro" id="IPR018247">
    <property type="entry name" value="EF_Hand_1_Ca_BS"/>
</dbReference>
<evidence type="ECO:0000256" key="1">
    <source>
        <dbReference type="ARBA" id="ARBA00022837"/>
    </source>
</evidence>
<protein>
    <submittedName>
        <fullName evidence="3">Sarcoplasmic calcium-binding protein</fullName>
    </submittedName>
</protein>
<dbReference type="PROSITE" id="PS00018">
    <property type="entry name" value="EF_HAND_1"/>
    <property type="match status" value="2"/>
</dbReference>
<dbReference type="InterPro" id="IPR052591">
    <property type="entry name" value="CML21-like"/>
</dbReference>
<name>A0A0A9XYP3_LYGHE</name>